<organism evidence="3 4">
    <name type="scientific">Candidatus Hodgkinia cicadicola</name>
    <dbReference type="NCBI Taxonomy" id="573658"/>
    <lineage>
        <taxon>Bacteria</taxon>
        <taxon>Pseudomonadati</taxon>
        <taxon>Pseudomonadota</taxon>
        <taxon>Alphaproteobacteria</taxon>
        <taxon>Hyphomicrobiales</taxon>
        <taxon>Candidatus Hodgkinia</taxon>
    </lineage>
</organism>
<keyword evidence="1" id="KW-0249">Electron transport</keyword>
<dbReference type="SUPFAM" id="SSF52402">
    <property type="entry name" value="Adenine nucleotide alpha hydrolases-like"/>
    <property type="match status" value="1"/>
</dbReference>
<evidence type="ECO:0000313" key="4">
    <source>
        <dbReference type="Proteomes" id="UP000228979"/>
    </source>
</evidence>
<dbReference type="SMART" id="SM00893">
    <property type="entry name" value="ETF"/>
    <property type="match status" value="1"/>
</dbReference>
<evidence type="ECO:0000259" key="2">
    <source>
        <dbReference type="SMART" id="SM00893"/>
    </source>
</evidence>
<gene>
    <name evidence="3" type="primary">etfB</name>
    <name evidence="3" type="ORF">trycra_194</name>
</gene>
<dbReference type="InterPro" id="IPR014729">
    <property type="entry name" value="Rossmann-like_a/b/a_fold"/>
</dbReference>
<dbReference type="PANTHER" id="PTHR21294">
    <property type="entry name" value="ELECTRON TRANSFER FLAVOPROTEIN BETA-SUBUNIT"/>
    <property type="match status" value="1"/>
</dbReference>
<dbReference type="Proteomes" id="UP000228979">
    <property type="component" value="Unassembled WGS sequence"/>
</dbReference>
<evidence type="ECO:0000256" key="1">
    <source>
        <dbReference type="ARBA" id="ARBA00022982"/>
    </source>
</evidence>
<sequence length="246" mass="27787">MKIAIIVIIIYDPTLQPVVNNGILDYKNINRIIDPIDETNIIIARKFKEIIPSTKISVICLGKSCDKLLVRSILSMGVDKVMFTKAIDNDSISTDGLIITKILKRAVIEGQFDLILTGKSSSDNNSGFVGPALATLLGWRQLNCVRNLLYNKTDELKVKCWNENRIMTFVIKLPCVLICDFKRPKELTNSFVLTKPKNKEIVVRILYKLKLISTSNISIVNYAAQRRTRITKHLNTVDSLMTTLFS</sequence>
<dbReference type="Gene3D" id="3.40.50.620">
    <property type="entry name" value="HUPs"/>
    <property type="match status" value="1"/>
</dbReference>
<feature type="domain" description="Electron transfer flavoprotein alpha/beta-subunit N-terminal" evidence="2">
    <location>
        <begin position="21"/>
        <end position="205"/>
    </location>
</feature>
<proteinExistence type="predicted"/>
<accession>A0ABX4MFS6</accession>
<comment type="caution">
    <text evidence="3">The sequence shown here is derived from an EMBL/GenBank/DDBJ whole genome shotgun (WGS) entry which is preliminary data.</text>
</comment>
<keyword evidence="4" id="KW-1185">Reference proteome</keyword>
<evidence type="ECO:0000313" key="3">
    <source>
        <dbReference type="EMBL" id="PIM95524.1"/>
    </source>
</evidence>
<protein>
    <submittedName>
        <fullName evidence="3">Electron transfer flavoprotein small subunit</fullName>
    </submittedName>
</protein>
<dbReference type="EMBL" id="NXGP01000092">
    <property type="protein sequence ID" value="PIM95524.1"/>
    <property type="molecule type" value="Genomic_DNA"/>
</dbReference>
<dbReference type="Pfam" id="PF01012">
    <property type="entry name" value="ETF"/>
    <property type="match status" value="1"/>
</dbReference>
<dbReference type="InterPro" id="IPR012255">
    <property type="entry name" value="ETF_b"/>
</dbReference>
<reference evidence="3" key="1">
    <citation type="submission" date="2017-09" db="EMBL/GenBank/DDBJ databases">
        <authorList>
            <person name="Campbell M.A."/>
            <person name="Lukasik P."/>
            <person name="Simon C."/>
            <person name="McCutcheon J.P."/>
        </authorList>
    </citation>
    <scope>NUCLEOTIDE SEQUENCE [LARGE SCALE GENOMIC DNA]</scope>
    <source>
        <strain evidence="3">TRYCRA</strain>
    </source>
</reference>
<dbReference type="InterPro" id="IPR014730">
    <property type="entry name" value="ETF_a/b_N"/>
</dbReference>
<keyword evidence="1" id="KW-0813">Transport</keyword>
<name>A0ABX4MFS6_9HYPH</name>